<dbReference type="SUPFAM" id="SSF53335">
    <property type="entry name" value="S-adenosyl-L-methionine-dependent methyltransferases"/>
    <property type="match status" value="1"/>
</dbReference>
<dbReference type="InterPro" id="IPR029063">
    <property type="entry name" value="SAM-dependent_MTases_sf"/>
</dbReference>
<proteinExistence type="predicted"/>
<dbReference type="PANTHER" id="PTHR43861:SF6">
    <property type="entry name" value="METHYLTRANSFERASE TYPE 11"/>
    <property type="match status" value="1"/>
</dbReference>
<keyword evidence="1" id="KW-0489">Methyltransferase</keyword>
<dbReference type="EC" id="2.1.1.-" evidence="1"/>
<dbReference type="GO" id="GO:0008168">
    <property type="term" value="F:methyltransferase activity"/>
    <property type="evidence" value="ECO:0007669"/>
    <property type="project" value="UniProtKB-KW"/>
</dbReference>
<dbReference type="Proteomes" id="UP001600165">
    <property type="component" value="Unassembled WGS sequence"/>
</dbReference>
<dbReference type="PANTHER" id="PTHR43861">
    <property type="entry name" value="TRANS-ACONITATE 2-METHYLTRANSFERASE-RELATED"/>
    <property type="match status" value="1"/>
</dbReference>
<protein>
    <submittedName>
        <fullName evidence="1">Class I SAM-dependent methyltransferase</fullName>
        <ecNumber evidence="1">2.1.1.-</ecNumber>
    </submittedName>
</protein>
<dbReference type="GO" id="GO:0032259">
    <property type="term" value="P:methylation"/>
    <property type="evidence" value="ECO:0007669"/>
    <property type="project" value="UniProtKB-KW"/>
</dbReference>
<accession>A0ABW6IIA0</accession>
<comment type="caution">
    <text evidence="1">The sequence shown here is derived from an EMBL/GenBank/DDBJ whole genome shotgun (WGS) entry which is preliminary data.</text>
</comment>
<reference evidence="1 2" key="1">
    <citation type="submission" date="2024-10" db="EMBL/GenBank/DDBJ databases">
        <authorList>
            <person name="Ratan Roy A."/>
            <person name="Morales Sandoval P.H."/>
            <person name="De Los Santos Villalobos S."/>
            <person name="Chakraborty S."/>
            <person name="Mukherjee J."/>
        </authorList>
    </citation>
    <scope>NUCLEOTIDE SEQUENCE [LARGE SCALE GENOMIC DNA]</scope>
    <source>
        <strain evidence="1 2">S1</strain>
    </source>
</reference>
<keyword evidence="2" id="KW-1185">Reference proteome</keyword>
<dbReference type="CDD" id="cd02440">
    <property type="entry name" value="AdoMet_MTases"/>
    <property type="match status" value="1"/>
</dbReference>
<evidence type="ECO:0000313" key="1">
    <source>
        <dbReference type="EMBL" id="MFE4107911.1"/>
    </source>
</evidence>
<dbReference type="Pfam" id="PF13489">
    <property type="entry name" value="Methyltransf_23"/>
    <property type="match status" value="1"/>
</dbReference>
<keyword evidence="1" id="KW-0808">Transferase</keyword>
<gene>
    <name evidence="1" type="ORF">ACFVKH_16620</name>
</gene>
<sequence>MGIGKAIQGQKTFPRDKFILEHCSKKSVLHVGCTDYPFFIENSKSEYFLHKKVVDVSEKTVGIDISQAEIDTMKTLGYEVYQVDAQKMSEFFQNNLFDVVLLADVIEHIPNPGLVFQESVKLLKKDGKIIVTVPNAFGIIRFLKTFFRYEQVHPDHISYYSSGTLETLAKRFDLKIVEMSWYQFEVRDKRWIVYLSAFLERIATVCFPWQAEGCLAVMKQDSQG</sequence>
<name>A0ABW6IIA0_9CYAN</name>
<dbReference type="EMBL" id="JBHZOL010000095">
    <property type="protein sequence ID" value="MFE4107911.1"/>
    <property type="molecule type" value="Genomic_DNA"/>
</dbReference>
<evidence type="ECO:0000313" key="2">
    <source>
        <dbReference type="Proteomes" id="UP001600165"/>
    </source>
</evidence>
<dbReference type="RefSeq" id="WP_377967088.1">
    <property type="nucleotide sequence ID" value="NZ_JBHZOL010000095.1"/>
</dbReference>
<dbReference type="Gene3D" id="3.40.50.150">
    <property type="entry name" value="Vaccinia Virus protein VP39"/>
    <property type="match status" value="1"/>
</dbReference>
<organism evidence="1 2">
    <name type="scientific">Almyronema epifaneia S1</name>
    <dbReference type="NCBI Taxonomy" id="2991925"/>
    <lineage>
        <taxon>Bacteria</taxon>
        <taxon>Bacillati</taxon>
        <taxon>Cyanobacteriota</taxon>
        <taxon>Cyanophyceae</taxon>
        <taxon>Nodosilineales</taxon>
        <taxon>Nodosilineaceae</taxon>
        <taxon>Almyronema</taxon>
        <taxon>Almyronema epifaneia</taxon>
    </lineage>
</organism>